<dbReference type="Gene3D" id="2.60.120.560">
    <property type="entry name" value="Exo-inulinase, domain 1"/>
    <property type="match status" value="1"/>
</dbReference>
<dbReference type="EMBL" id="JAATNW010000002">
    <property type="protein sequence ID" value="NMH59325.1"/>
    <property type="molecule type" value="Genomic_DNA"/>
</dbReference>
<protein>
    <submittedName>
        <fullName evidence="2">DUF1080 domain-containing protein</fullName>
    </submittedName>
</protein>
<sequence>MRLITAGLMITSAMTLSNAEAAMVTHTFDNGSDLSAWEVDRCAPDSFGISDNELVMSVNAESSCLSQGGFYHTQGMKLDTGNATVLSIDMFVDSSWSGAERFGGMWGVSYDSTDTIDGYPIMEFQIPDASTAANGGFDVWDNSGWADLTASFLMDDWNTLMFKINGTQTEYYLNGALINSVDNGDTQYFGEVILNMKNAQNNYSVRYDNLSFGTADVNAPATAALFTLVLGGLVARRRNKV</sequence>
<feature type="signal peptide" evidence="1">
    <location>
        <begin position="1"/>
        <end position="21"/>
    </location>
</feature>
<dbReference type="Proteomes" id="UP000709336">
    <property type="component" value="Unassembled WGS sequence"/>
</dbReference>
<keyword evidence="3" id="KW-1185">Reference proteome</keyword>
<organism evidence="2 3">
    <name type="scientific">Alteromonas ponticola</name>
    <dbReference type="NCBI Taxonomy" id="2720613"/>
    <lineage>
        <taxon>Bacteria</taxon>
        <taxon>Pseudomonadati</taxon>
        <taxon>Pseudomonadota</taxon>
        <taxon>Gammaproteobacteria</taxon>
        <taxon>Alteromonadales</taxon>
        <taxon>Alteromonadaceae</taxon>
        <taxon>Alteromonas/Salinimonas group</taxon>
        <taxon>Alteromonas</taxon>
    </lineage>
</organism>
<accession>A0ABX1QYM8</accession>
<feature type="chain" id="PRO_5046128885" evidence="1">
    <location>
        <begin position="22"/>
        <end position="241"/>
    </location>
</feature>
<gene>
    <name evidence="2" type="ORF">HCJ96_04730</name>
</gene>
<evidence type="ECO:0000256" key="1">
    <source>
        <dbReference type="SAM" id="SignalP"/>
    </source>
</evidence>
<evidence type="ECO:0000313" key="3">
    <source>
        <dbReference type="Proteomes" id="UP000709336"/>
    </source>
</evidence>
<comment type="caution">
    <text evidence="2">The sequence shown here is derived from an EMBL/GenBank/DDBJ whole genome shotgun (WGS) entry which is preliminary data.</text>
</comment>
<proteinExistence type="predicted"/>
<reference evidence="2 3" key="1">
    <citation type="submission" date="2020-03" db="EMBL/GenBank/DDBJ databases">
        <title>Alteromonas ponticola sp. nov., isolated from seawater.</title>
        <authorList>
            <person name="Yoon J.-H."/>
            <person name="Kim Y.-O."/>
        </authorList>
    </citation>
    <scope>NUCLEOTIDE SEQUENCE [LARGE SCALE GENOMIC DNA]</scope>
    <source>
        <strain evidence="2 3">MYP5</strain>
    </source>
</reference>
<name>A0ABX1QYM8_9ALTE</name>
<evidence type="ECO:0000313" key="2">
    <source>
        <dbReference type="EMBL" id="NMH59325.1"/>
    </source>
</evidence>
<dbReference type="RefSeq" id="WP_169209879.1">
    <property type="nucleotide sequence ID" value="NZ_JAATNW010000002.1"/>
</dbReference>
<keyword evidence="1" id="KW-0732">Signal</keyword>